<gene>
    <name evidence="2" type="ORF">NMOB1V02_LOCUS12064</name>
</gene>
<dbReference type="InterPro" id="IPR011990">
    <property type="entry name" value="TPR-like_helical_dom_sf"/>
</dbReference>
<dbReference type="AlphaFoldDB" id="A0A7R9C1Y9"/>
<evidence type="ECO:0000313" key="2">
    <source>
        <dbReference type="EMBL" id="CAD7284458.1"/>
    </source>
</evidence>
<keyword evidence="1" id="KW-0732">Signal</keyword>
<accession>A0A7R9C1Y9</accession>
<dbReference type="Gene3D" id="1.25.40.10">
    <property type="entry name" value="Tetratricopeptide repeat domain"/>
    <property type="match status" value="1"/>
</dbReference>
<evidence type="ECO:0000313" key="3">
    <source>
        <dbReference type="Proteomes" id="UP000678499"/>
    </source>
</evidence>
<proteinExistence type="predicted"/>
<organism evidence="2">
    <name type="scientific">Notodromas monacha</name>
    <dbReference type="NCBI Taxonomy" id="399045"/>
    <lineage>
        <taxon>Eukaryota</taxon>
        <taxon>Metazoa</taxon>
        <taxon>Ecdysozoa</taxon>
        <taxon>Arthropoda</taxon>
        <taxon>Crustacea</taxon>
        <taxon>Oligostraca</taxon>
        <taxon>Ostracoda</taxon>
        <taxon>Podocopa</taxon>
        <taxon>Podocopida</taxon>
        <taxon>Cypridocopina</taxon>
        <taxon>Cypridoidea</taxon>
        <taxon>Cyprididae</taxon>
        <taxon>Notodromas</taxon>
    </lineage>
</organism>
<dbReference type="EMBL" id="CAJPEX010008262">
    <property type="protein sequence ID" value="CAG0924610.1"/>
    <property type="molecule type" value="Genomic_DNA"/>
</dbReference>
<dbReference type="SUPFAM" id="SSF48452">
    <property type="entry name" value="TPR-like"/>
    <property type="match status" value="1"/>
</dbReference>
<feature type="chain" id="PRO_5036210453" evidence="1">
    <location>
        <begin position="17"/>
        <end position="201"/>
    </location>
</feature>
<name>A0A7R9C1Y9_9CRUS</name>
<dbReference type="EMBL" id="OA890299">
    <property type="protein sequence ID" value="CAD7284458.1"/>
    <property type="molecule type" value="Genomic_DNA"/>
</dbReference>
<evidence type="ECO:0000256" key="1">
    <source>
        <dbReference type="SAM" id="SignalP"/>
    </source>
</evidence>
<feature type="signal peptide" evidence="1">
    <location>
        <begin position="1"/>
        <end position="16"/>
    </location>
</feature>
<sequence length="201" mass="23438">MLPLQVLLAIIYSTESCVKPVTAAKRVVPFELLLRRLERYKLNSLDRFLTRAYYARMRKMNALASGIVVKLDKMYRNNPEVTLLRGVLLMSDREWREAVGVLKYAIELAPYRFESYEMLVEAYLSITMIKEAIQAAKDCIEKIGETERSLTCHCSEESVELLKKTLELVPDYKLQVKLSNIYRCRFLDDEKCDEHELLAMK</sequence>
<dbReference type="Proteomes" id="UP000678499">
    <property type="component" value="Unassembled WGS sequence"/>
</dbReference>
<protein>
    <submittedName>
        <fullName evidence="2">Uncharacterized protein</fullName>
    </submittedName>
</protein>
<keyword evidence="3" id="KW-1185">Reference proteome</keyword>
<dbReference type="OrthoDB" id="308440at2759"/>
<reference evidence="2" key="1">
    <citation type="submission" date="2020-11" db="EMBL/GenBank/DDBJ databases">
        <authorList>
            <person name="Tran Van P."/>
        </authorList>
    </citation>
    <scope>NUCLEOTIDE SEQUENCE</scope>
</reference>